<feature type="region of interest" description="Disordered" evidence="1">
    <location>
        <begin position="11"/>
        <end position="38"/>
    </location>
</feature>
<dbReference type="Proteomes" id="UP000241462">
    <property type="component" value="Unassembled WGS sequence"/>
</dbReference>
<dbReference type="STRING" id="2025994.A0A2T3A8Z6"/>
<proteinExistence type="predicted"/>
<keyword evidence="3" id="KW-1185">Reference proteome</keyword>
<reference evidence="2 3" key="1">
    <citation type="journal article" date="2018" name="Mycol. Prog.">
        <title>Coniella lustricola, a new species from submerged detritus.</title>
        <authorList>
            <person name="Raudabaugh D.B."/>
            <person name="Iturriaga T."/>
            <person name="Carver A."/>
            <person name="Mondo S."/>
            <person name="Pangilinan J."/>
            <person name="Lipzen A."/>
            <person name="He G."/>
            <person name="Amirebrahimi M."/>
            <person name="Grigoriev I.V."/>
            <person name="Miller A.N."/>
        </authorList>
    </citation>
    <scope>NUCLEOTIDE SEQUENCE [LARGE SCALE GENOMIC DNA]</scope>
    <source>
        <strain evidence="2 3">B22-T-1</strain>
    </source>
</reference>
<dbReference type="OrthoDB" id="5357075at2759"/>
<feature type="region of interest" description="Disordered" evidence="1">
    <location>
        <begin position="162"/>
        <end position="181"/>
    </location>
</feature>
<evidence type="ECO:0000313" key="2">
    <source>
        <dbReference type="EMBL" id="PSR86999.1"/>
    </source>
</evidence>
<evidence type="ECO:0000256" key="1">
    <source>
        <dbReference type="SAM" id="MobiDB-lite"/>
    </source>
</evidence>
<dbReference type="InParanoid" id="A0A2T3A8Z6"/>
<dbReference type="SUPFAM" id="SSF101447">
    <property type="entry name" value="Formin homology 2 domain (FH2 domain)"/>
    <property type="match status" value="1"/>
</dbReference>
<dbReference type="EMBL" id="KZ678435">
    <property type="protein sequence ID" value="PSR86999.1"/>
    <property type="molecule type" value="Genomic_DNA"/>
</dbReference>
<feature type="compositionally biased region" description="Pro residues" evidence="1">
    <location>
        <begin position="19"/>
        <end position="31"/>
    </location>
</feature>
<evidence type="ECO:0000313" key="3">
    <source>
        <dbReference type="Proteomes" id="UP000241462"/>
    </source>
</evidence>
<gene>
    <name evidence="2" type="ORF">BD289DRAFT_482424</name>
</gene>
<protein>
    <submittedName>
        <fullName evidence="2">Uncharacterized protein</fullName>
    </submittedName>
</protein>
<dbReference type="AlphaFoldDB" id="A0A2T3A8Z6"/>
<sequence length="255" mass="28520">MAVQEDLATLFARNMSLAHPPPPPPPPPPAAEPEQNKIVYISQHYTHSAHVAPPAVVDEPMQRSQSEPATSADLELYLRYSGVDTSTLSFSQVDLFRRADDAQRARLVQLWTICPQQTAAPIHTMTWNSTSLEQEEMLARQRYEQAQGAVPVAEVEMSLDGTAVDPGLSNSPSSVQSSDSRWQPMAHTQGYMEPYMQSGYEELARKEYDASARKASLDPVYNKTAGGTLDWERQQWMENQYGSFVGGWRDDEDML</sequence>
<organism evidence="2 3">
    <name type="scientific">Coniella lustricola</name>
    <dbReference type="NCBI Taxonomy" id="2025994"/>
    <lineage>
        <taxon>Eukaryota</taxon>
        <taxon>Fungi</taxon>
        <taxon>Dikarya</taxon>
        <taxon>Ascomycota</taxon>
        <taxon>Pezizomycotina</taxon>
        <taxon>Sordariomycetes</taxon>
        <taxon>Sordariomycetidae</taxon>
        <taxon>Diaporthales</taxon>
        <taxon>Schizoparmaceae</taxon>
        <taxon>Coniella</taxon>
    </lineage>
</organism>
<accession>A0A2T3A8Z6</accession>
<feature type="compositionally biased region" description="Low complexity" evidence="1">
    <location>
        <begin position="169"/>
        <end position="180"/>
    </location>
</feature>
<name>A0A2T3A8Z6_9PEZI</name>